<evidence type="ECO:0000256" key="2">
    <source>
        <dbReference type="SAM" id="SignalP"/>
    </source>
</evidence>
<keyword evidence="2" id="KW-0732">Signal</keyword>
<dbReference type="OrthoDB" id="5409186at2759"/>
<proteinExistence type="predicted"/>
<accession>Q5B0I2</accession>
<feature type="region of interest" description="Disordered" evidence="1">
    <location>
        <begin position="195"/>
        <end position="244"/>
    </location>
</feature>
<evidence type="ECO:0000313" key="4">
    <source>
        <dbReference type="Proteomes" id="UP000000560"/>
    </source>
</evidence>
<sequence>MSFANILLLAALQVATIASAQTHRFFPGMHVESIGELIPRRLNDNASECTIRDTCGECFGFGYVLCDNSGCFNPDDGEQCCKDGYMCVGRDDSCCPNGPGEPGEDGTITYPSDTSLEEDEDEDEEYTSWTCDTTMTGEECCSGGGPDIHWCTGEYPSVTCYNSTRQTCCEDGHFCEGEDCCDIVDSTPTTPWLTEVEATSTSTSSPKSSSNSADEVSEEGAASGSASSASITSDEPSPTPTDAGEKLAITGRVAVLGAVAAGLLLL</sequence>
<dbReference type="GeneID" id="2871030"/>
<reference evidence="4" key="2">
    <citation type="journal article" date="2009" name="Fungal Genet. Biol.">
        <title>The 2008 update of the Aspergillus nidulans genome annotation: a community effort.</title>
        <authorList>
            <person name="Wortman J.R."/>
            <person name="Gilsenan J.M."/>
            <person name="Joardar V."/>
            <person name="Deegan J."/>
            <person name="Clutterbuck J."/>
            <person name="Andersen M.R."/>
            <person name="Archer D."/>
            <person name="Bencina M."/>
            <person name="Braus G."/>
            <person name="Coutinho P."/>
            <person name="von Dohren H."/>
            <person name="Doonan J."/>
            <person name="Driessen A.J."/>
            <person name="Durek P."/>
            <person name="Espeso E."/>
            <person name="Fekete E."/>
            <person name="Flipphi M."/>
            <person name="Estrada C.G."/>
            <person name="Geysens S."/>
            <person name="Goldman G."/>
            <person name="de Groot P.W."/>
            <person name="Hansen K."/>
            <person name="Harris S.D."/>
            <person name="Heinekamp T."/>
            <person name="Helmstaedt K."/>
            <person name="Henrissat B."/>
            <person name="Hofmann G."/>
            <person name="Homan T."/>
            <person name="Horio T."/>
            <person name="Horiuchi H."/>
            <person name="James S."/>
            <person name="Jones M."/>
            <person name="Karaffa L."/>
            <person name="Karanyi Z."/>
            <person name="Kato M."/>
            <person name="Keller N."/>
            <person name="Kelly D.E."/>
            <person name="Kiel J.A."/>
            <person name="Kim J.M."/>
            <person name="van der Klei I.J."/>
            <person name="Klis F.M."/>
            <person name="Kovalchuk A."/>
            <person name="Krasevec N."/>
            <person name="Kubicek C.P."/>
            <person name="Liu B."/>
            <person name="Maccabe A."/>
            <person name="Meyer V."/>
            <person name="Mirabito P."/>
            <person name="Miskei M."/>
            <person name="Mos M."/>
            <person name="Mullins J."/>
            <person name="Nelson D.R."/>
            <person name="Nielsen J."/>
            <person name="Oakley B.R."/>
            <person name="Osmani S.A."/>
            <person name="Pakula T."/>
            <person name="Paszewski A."/>
            <person name="Paulsen I."/>
            <person name="Pilsyk S."/>
            <person name="Pocsi I."/>
            <person name="Punt P.J."/>
            <person name="Ram A.F."/>
            <person name="Ren Q."/>
            <person name="Robellet X."/>
            <person name="Robson G."/>
            <person name="Seiboth B."/>
            <person name="van Solingen P."/>
            <person name="Specht T."/>
            <person name="Sun J."/>
            <person name="Taheri-Talesh N."/>
            <person name="Takeshita N."/>
            <person name="Ussery D."/>
            <person name="vanKuyk P.A."/>
            <person name="Visser H."/>
            <person name="van de Vondervoort P.J."/>
            <person name="de Vries R.P."/>
            <person name="Walton J."/>
            <person name="Xiang X."/>
            <person name="Xiong Y."/>
            <person name="Zeng A.P."/>
            <person name="Brandt B.W."/>
            <person name="Cornell M.J."/>
            <person name="van den Hondel C.A."/>
            <person name="Visser J."/>
            <person name="Oliver S.G."/>
            <person name="Turner G."/>
        </authorList>
    </citation>
    <scope>GENOME REANNOTATION</scope>
    <source>
        <strain evidence="4">FGSC A4 / ATCC 38163 / CBS 112.46 / NRRL 194 / M139</strain>
    </source>
</reference>
<organism evidence="3 4">
    <name type="scientific">Emericella nidulans (strain FGSC A4 / ATCC 38163 / CBS 112.46 / NRRL 194 / M139)</name>
    <name type="common">Aspergillus nidulans</name>
    <dbReference type="NCBI Taxonomy" id="227321"/>
    <lineage>
        <taxon>Eukaryota</taxon>
        <taxon>Fungi</taxon>
        <taxon>Dikarya</taxon>
        <taxon>Ascomycota</taxon>
        <taxon>Pezizomycotina</taxon>
        <taxon>Eurotiomycetes</taxon>
        <taxon>Eurotiomycetidae</taxon>
        <taxon>Eurotiales</taxon>
        <taxon>Aspergillaceae</taxon>
        <taxon>Aspergillus</taxon>
        <taxon>Aspergillus subgen. Nidulantes</taxon>
    </lineage>
</organism>
<keyword evidence="4" id="KW-1185">Reference proteome</keyword>
<dbReference type="OMA" id="GEGCCDL"/>
<gene>
    <name evidence="3" type="ORF">ANIA_05948</name>
</gene>
<dbReference type="RefSeq" id="XP_663552.1">
    <property type="nucleotide sequence ID" value="XM_658460.1"/>
</dbReference>
<dbReference type="HOGENOM" id="CLU_091405_0_0_1"/>
<evidence type="ECO:0008006" key="5">
    <source>
        <dbReference type="Google" id="ProtNLM"/>
    </source>
</evidence>
<name>Q5B0I2_EMENI</name>
<feature type="chain" id="PRO_5010314138" description="GPI anchored protein" evidence="2">
    <location>
        <begin position="21"/>
        <end position="266"/>
    </location>
</feature>
<dbReference type="InParanoid" id="Q5B0I2"/>
<evidence type="ECO:0000256" key="1">
    <source>
        <dbReference type="SAM" id="MobiDB-lite"/>
    </source>
</evidence>
<accession>C8V3H0</accession>
<protein>
    <recommendedName>
        <fullName evidence="5">GPI anchored protein</fullName>
    </recommendedName>
</protein>
<feature type="signal peptide" evidence="2">
    <location>
        <begin position="1"/>
        <end position="20"/>
    </location>
</feature>
<dbReference type="Proteomes" id="UP000000560">
    <property type="component" value="Chromosome I"/>
</dbReference>
<dbReference type="AlphaFoldDB" id="Q5B0I2"/>
<dbReference type="eggNOG" id="ENOG502SVVS">
    <property type="taxonomic scope" value="Eukaryota"/>
</dbReference>
<evidence type="ECO:0000313" key="3">
    <source>
        <dbReference type="EMBL" id="CBF70504.1"/>
    </source>
</evidence>
<reference evidence="4" key="1">
    <citation type="journal article" date="2005" name="Nature">
        <title>Sequencing of Aspergillus nidulans and comparative analysis with A. fumigatus and A. oryzae.</title>
        <authorList>
            <person name="Galagan J.E."/>
            <person name="Calvo S.E."/>
            <person name="Cuomo C."/>
            <person name="Ma L.J."/>
            <person name="Wortman J.R."/>
            <person name="Batzoglou S."/>
            <person name="Lee S.I."/>
            <person name="Basturkmen M."/>
            <person name="Spevak C.C."/>
            <person name="Clutterbuck J."/>
            <person name="Kapitonov V."/>
            <person name="Jurka J."/>
            <person name="Scazzocchio C."/>
            <person name="Farman M."/>
            <person name="Butler J."/>
            <person name="Purcell S."/>
            <person name="Harris S."/>
            <person name="Braus G.H."/>
            <person name="Draht O."/>
            <person name="Busch S."/>
            <person name="D'Enfert C."/>
            <person name="Bouchier C."/>
            <person name="Goldman G.H."/>
            <person name="Bell-Pedersen D."/>
            <person name="Griffiths-Jones S."/>
            <person name="Doonan J.H."/>
            <person name="Yu J."/>
            <person name="Vienken K."/>
            <person name="Pain A."/>
            <person name="Freitag M."/>
            <person name="Selker E.U."/>
            <person name="Archer D.B."/>
            <person name="Penalva M.A."/>
            <person name="Oakley B.R."/>
            <person name="Momany M."/>
            <person name="Tanaka T."/>
            <person name="Kumagai T."/>
            <person name="Asai K."/>
            <person name="Machida M."/>
            <person name="Nierman W.C."/>
            <person name="Denning D.W."/>
            <person name="Caddick M."/>
            <person name="Hynes M."/>
            <person name="Paoletti M."/>
            <person name="Fischer R."/>
            <person name="Miller B."/>
            <person name="Dyer P."/>
            <person name="Sachs M.S."/>
            <person name="Osmani S.A."/>
            <person name="Birren B.W."/>
        </authorList>
    </citation>
    <scope>NUCLEOTIDE SEQUENCE [LARGE SCALE GENOMIC DNA]</scope>
    <source>
        <strain evidence="4">FGSC A4 / ATCC 38163 / CBS 112.46 / NRRL 194 / M139</strain>
    </source>
</reference>
<feature type="compositionally biased region" description="Low complexity" evidence="1">
    <location>
        <begin position="199"/>
        <end position="236"/>
    </location>
</feature>
<dbReference type="EMBL" id="BN001301">
    <property type="protein sequence ID" value="CBF70504.1"/>
    <property type="molecule type" value="Genomic_DNA"/>
</dbReference>
<dbReference type="KEGG" id="ani:ANIA_05948"/>